<evidence type="ECO:0000313" key="9">
    <source>
        <dbReference type="EMBL" id="AKD03869.1"/>
    </source>
</evidence>
<evidence type="ECO:0000256" key="5">
    <source>
        <dbReference type="ARBA" id="ARBA00022984"/>
    </source>
</evidence>
<organism evidence="9 10">
    <name type="scientific">Pontibacter korlensis</name>
    <dbReference type="NCBI Taxonomy" id="400092"/>
    <lineage>
        <taxon>Bacteria</taxon>
        <taxon>Pseudomonadati</taxon>
        <taxon>Bacteroidota</taxon>
        <taxon>Cytophagia</taxon>
        <taxon>Cytophagales</taxon>
        <taxon>Hymenobacteraceae</taxon>
        <taxon>Pontibacter</taxon>
    </lineage>
</organism>
<evidence type="ECO:0000256" key="4">
    <source>
        <dbReference type="ARBA" id="ARBA00022960"/>
    </source>
</evidence>
<dbReference type="Gene3D" id="2.40.440.10">
    <property type="entry name" value="L,D-transpeptidase catalytic domain-like"/>
    <property type="match status" value="1"/>
</dbReference>
<dbReference type="PANTHER" id="PTHR41533:SF2">
    <property type="entry name" value="BLR7131 PROTEIN"/>
    <property type="match status" value="1"/>
</dbReference>
<dbReference type="InterPro" id="IPR005490">
    <property type="entry name" value="LD_TPept_cat_dom"/>
</dbReference>
<evidence type="ECO:0000256" key="1">
    <source>
        <dbReference type="ARBA" id="ARBA00004752"/>
    </source>
</evidence>
<dbReference type="EMBL" id="CP009621">
    <property type="protein sequence ID" value="AKD03869.1"/>
    <property type="molecule type" value="Genomic_DNA"/>
</dbReference>
<dbReference type="HOGENOM" id="CLU_020360_5_3_10"/>
<feature type="active site" description="Nucleophile" evidence="7">
    <location>
        <position position="303"/>
    </location>
</feature>
<dbReference type="CDD" id="cd16913">
    <property type="entry name" value="YkuD_like"/>
    <property type="match status" value="1"/>
</dbReference>
<dbReference type="UniPathway" id="UPA00219"/>
<comment type="similarity">
    <text evidence="2">Belongs to the YkuD family.</text>
</comment>
<keyword evidence="10" id="KW-1185">Reference proteome</keyword>
<dbReference type="SUPFAM" id="SSF47090">
    <property type="entry name" value="PGBD-like"/>
    <property type="match status" value="1"/>
</dbReference>
<accession>A0A0E3ZG96</accession>
<dbReference type="GO" id="GO:0009252">
    <property type="term" value="P:peptidoglycan biosynthetic process"/>
    <property type="evidence" value="ECO:0007669"/>
    <property type="project" value="UniProtKB-UniPathway"/>
</dbReference>
<name>A0A0E3ZG96_9BACT</name>
<evidence type="ECO:0000256" key="7">
    <source>
        <dbReference type="PROSITE-ProRule" id="PRU01373"/>
    </source>
</evidence>
<keyword evidence="6 7" id="KW-0961">Cell wall biogenesis/degradation</keyword>
<dbReference type="PATRIC" id="fig|400092.3.peg.2847"/>
<dbReference type="Proteomes" id="UP000033109">
    <property type="component" value="Chromosome"/>
</dbReference>
<feature type="active site" description="Proton donor/acceptor" evidence="7">
    <location>
        <position position="284"/>
    </location>
</feature>
<keyword evidence="5 7" id="KW-0573">Peptidoglycan synthesis</keyword>
<evidence type="ECO:0000259" key="8">
    <source>
        <dbReference type="PROSITE" id="PS52029"/>
    </source>
</evidence>
<dbReference type="InterPro" id="IPR036366">
    <property type="entry name" value="PGBDSf"/>
</dbReference>
<evidence type="ECO:0000256" key="3">
    <source>
        <dbReference type="ARBA" id="ARBA00022679"/>
    </source>
</evidence>
<comment type="pathway">
    <text evidence="1 7">Cell wall biogenesis; peptidoglycan biosynthesis.</text>
</comment>
<dbReference type="InterPro" id="IPR002477">
    <property type="entry name" value="Peptidoglycan-bd-like"/>
</dbReference>
<dbReference type="InterPro" id="IPR036365">
    <property type="entry name" value="PGBD-like_sf"/>
</dbReference>
<dbReference type="SUPFAM" id="SSF141523">
    <property type="entry name" value="L,D-transpeptidase catalytic domain-like"/>
    <property type="match status" value="1"/>
</dbReference>
<dbReference type="GO" id="GO:0071555">
    <property type="term" value="P:cell wall organization"/>
    <property type="evidence" value="ECO:0007669"/>
    <property type="project" value="UniProtKB-UniRule"/>
</dbReference>
<gene>
    <name evidence="9" type="ORF">PKOR_13040</name>
</gene>
<evidence type="ECO:0000313" key="10">
    <source>
        <dbReference type="Proteomes" id="UP000033109"/>
    </source>
</evidence>
<dbReference type="GO" id="GO:0004180">
    <property type="term" value="F:carboxypeptidase activity"/>
    <property type="evidence" value="ECO:0007669"/>
    <property type="project" value="UniProtKB-ARBA"/>
</dbReference>
<dbReference type="AlphaFoldDB" id="A0A0E3ZG96"/>
<dbReference type="InterPro" id="IPR038063">
    <property type="entry name" value="Transpep_catalytic_dom"/>
</dbReference>
<keyword evidence="3" id="KW-0808">Transferase</keyword>
<protein>
    <recommendedName>
        <fullName evidence="8">L,D-TPase catalytic domain-containing protein</fullName>
    </recommendedName>
</protein>
<evidence type="ECO:0000256" key="2">
    <source>
        <dbReference type="ARBA" id="ARBA00005992"/>
    </source>
</evidence>
<dbReference type="Pfam" id="PF01471">
    <property type="entry name" value="PG_binding_1"/>
    <property type="match status" value="1"/>
</dbReference>
<feature type="domain" description="L,D-TPase catalytic" evidence="8">
    <location>
        <begin position="149"/>
        <end position="332"/>
    </location>
</feature>
<dbReference type="PANTHER" id="PTHR41533">
    <property type="entry name" value="L,D-TRANSPEPTIDASE HI_1667-RELATED"/>
    <property type="match status" value="1"/>
</dbReference>
<dbReference type="PROSITE" id="PS52029">
    <property type="entry name" value="LD_TPASE"/>
    <property type="match status" value="1"/>
</dbReference>
<dbReference type="KEGG" id="pko:PKOR_13040"/>
<dbReference type="GO" id="GO:0008360">
    <property type="term" value="P:regulation of cell shape"/>
    <property type="evidence" value="ECO:0007669"/>
    <property type="project" value="UniProtKB-UniRule"/>
</dbReference>
<sequence>MHYFLHILLLIFWLADGYAQQKQYMPYSKKRLQQAIVQYQNIVLTDNWHTFPDTLLLRPGDTSPFVPLLQENLLLTGDLPLDSATDGAVYVHRITSAVQKFQYRHGLKPDGIIGSGTVVALNIPPQQRLQQLHINMLRFDSTLTHLRAPYAIINLPDYTMQVVDSGKTLLRMRVIVGKPSLKTYPIHSELNMVVLHPYWYVPTSIAVNEIVPILRRSPNYLYKKRMRLEQETSKGWVQVNPWRVNWRDVNRANFNYRIVQLNGTGNELGKVKFPFPNSLPQYLHDTPKKEFFKYPDRAFSHGCIRLEKPVELAEYLLKCGSGYTSGDIAKLWRQQKPNHYIRVKNPVPLHIIYLTSWVDEKMRVHFRNDVYGFDAVSGLTLQK</sequence>
<dbReference type="Pfam" id="PF03734">
    <property type="entry name" value="YkuD"/>
    <property type="match status" value="1"/>
</dbReference>
<reference evidence="9 10" key="1">
    <citation type="journal article" date="2015" name="Sci. Rep.">
        <title>Unraveling adaptation of Pontibacter korlensis to radiation and infertility in desert through complete genome and comparative transcriptomic analysis.</title>
        <authorList>
            <person name="Dai J."/>
            <person name="Dai W."/>
            <person name="Qiu C."/>
            <person name="Yang Z."/>
            <person name="Zhang Y."/>
            <person name="Zhou M."/>
            <person name="Zhang L."/>
            <person name="Fang C."/>
            <person name="Gao Q."/>
            <person name="Yang Q."/>
            <person name="Li X."/>
            <person name="Wang Z."/>
            <person name="Wang Z."/>
            <person name="Jia Z."/>
            <person name="Chen X."/>
        </authorList>
    </citation>
    <scope>NUCLEOTIDE SEQUENCE [LARGE SCALE GENOMIC DNA]</scope>
    <source>
        <strain evidence="9 10">X14-1T</strain>
    </source>
</reference>
<dbReference type="GO" id="GO:0016740">
    <property type="term" value="F:transferase activity"/>
    <property type="evidence" value="ECO:0007669"/>
    <property type="project" value="UniProtKB-KW"/>
</dbReference>
<dbReference type="InterPro" id="IPR052905">
    <property type="entry name" value="LD-transpeptidase_YkuD-like"/>
</dbReference>
<dbReference type="STRING" id="400092.PKOR_13040"/>
<keyword evidence="4 7" id="KW-0133">Cell shape</keyword>
<dbReference type="Gene3D" id="1.10.101.10">
    <property type="entry name" value="PGBD-like superfamily/PGBD"/>
    <property type="match status" value="1"/>
</dbReference>
<proteinExistence type="inferred from homology"/>
<evidence type="ECO:0000256" key="6">
    <source>
        <dbReference type="ARBA" id="ARBA00023316"/>
    </source>
</evidence>